<keyword evidence="2" id="KW-1185">Reference proteome</keyword>
<sequence length="139" mass="16200">MTTPLIVRHLHQLLGICFNFCLYGVLATQVYFYNDNFPNDRKAFKALVYGLFIFETIQVTMSGADIFYWYASGFGNMARLQDTYLSPFDTPMMGSMVTFTVQLFYAYRIWVLKPSLLWLSGIISTVRLLRSQRAAIYRR</sequence>
<dbReference type="EMBL" id="MU276011">
    <property type="protein sequence ID" value="KAI0043601.1"/>
    <property type="molecule type" value="Genomic_DNA"/>
</dbReference>
<evidence type="ECO:0000313" key="2">
    <source>
        <dbReference type="Proteomes" id="UP000814033"/>
    </source>
</evidence>
<dbReference type="Proteomes" id="UP000814033">
    <property type="component" value="Unassembled WGS sequence"/>
</dbReference>
<reference evidence="1" key="1">
    <citation type="submission" date="2021-02" db="EMBL/GenBank/DDBJ databases">
        <authorList>
            <consortium name="DOE Joint Genome Institute"/>
            <person name="Ahrendt S."/>
            <person name="Looney B.P."/>
            <person name="Miyauchi S."/>
            <person name="Morin E."/>
            <person name="Drula E."/>
            <person name="Courty P.E."/>
            <person name="Chicoki N."/>
            <person name="Fauchery L."/>
            <person name="Kohler A."/>
            <person name="Kuo A."/>
            <person name="Labutti K."/>
            <person name="Pangilinan J."/>
            <person name="Lipzen A."/>
            <person name="Riley R."/>
            <person name="Andreopoulos W."/>
            <person name="He G."/>
            <person name="Johnson J."/>
            <person name="Barry K.W."/>
            <person name="Grigoriev I.V."/>
            <person name="Nagy L."/>
            <person name="Hibbett D."/>
            <person name="Henrissat B."/>
            <person name="Matheny P.B."/>
            <person name="Labbe J."/>
            <person name="Martin F."/>
        </authorList>
    </citation>
    <scope>NUCLEOTIDE SEQUENCE</scope>
    <source>
        <strain evidence="1">FP105234-sp</strain>
    </source>
</reference>
<protein>
    <submittedName>
        <fullName evidence="1">Uncharacterized protein</fullName>
    </submittedName>
</protein>
<organism evidence="1 2">
    <name type="scientific">Auriscalpium vulgare</name>
    <dbReference type="NCBI Taxonomy" id="40419"/>
    <lineage>
        <taxon>Eukaryota</taxon>
        <taxon>Fungi</taxon>
        <taxon>Dikarya</taxon>
        <taxon>Basidiomycota</taxon>
        <taxon>Agaricomycotina</taxon>
        <taxon>Agaricomycetes</taxon>
        <taxon>Russulales</taxon>
        <taxon>Auriscalpiaceae</taxon>
        <taxon>Auriscalpium</taxon>
    </lineage>
</organism>
<reference evidence="1" key="2">
    <citation type="journal article" date="2022" name="New Phytol.">
        <title>Evolutionary transition to the ectomycorrhizal habit in the genomes of a hyperdiverse lineage of mushroom-forming fungi.</title>
        <authorList>
            <person name="Looney B."/>
            <person name="Miyauchi S."/>
            <person name="Morin E."/>
            <person name="Drula E."/>
            <person name="Courty P.E."/>
            <person name="Kohler A."/>
            <person name="Kuo A."/>
            <person name="LaButti K."/>
            <person name="Pangilinan J."/>
            <person name="Lipzen A."/>
            <person name="Riley R."/>
            <person name="Andreopoulos W."/>
            <person name="He G."/>
            <person name="Johnson J."/>
            <person name="Nolan M."/>
            <person name="Tritt A."/>
            <person name="Barry K.W."/>
            <person name="Grigoriev I.V."/>
            <person name="Nagy L.G."/>
            <person name="Hibbett D."/>
            <person name="Henrissat B."/>
            <person name="Matheny P.B."/>
            <person name="Labbe J."/>
            <person name="Martin F.M."/>
        </authorList>
    </citation>
    <scope>NUCLEOTIDE SEQUENCE</scope>
    <source>
        <strain evidence="1">FP105234-sp</strain>
    </source>
</reference>
<evidence type="ECO:0000313" key="1">
    <source>
        <dbReference type="EMBL" id="KAI0043601.1"/>
    </source>
</evidence>
<gene>
    <name evidence="1" type="ORF">FA95DRAFT_1498356</name>
</gene>
<comment type="caution">
    <text evidence="1">The sequence shown here is derived from an EMBL/GenBank/DDBJ whole genome shotgun (WGS) entry which is preliminary data.</text>
</comment>
<name>A0ACB8RHE4_9AGAM</name>
<accession>A0ACB8RHE4</accession>
<proteinExistence type="predicted"/>